<sequence length="149" mass="17522">MRKLLLIILLLFSSNGYSNELTEEVAIAKLHEFFFLLDVDNYEKENFSKIVAKDFQIFEVGNDFDLDSFDQFINDATITIVETDWTLSDFEVTLDDHSAHISYYNKGIFKTKDNESIYSDWMESVYMILEDGELKIKFLQSDLINREIK</sequence>
<proteinExistence type="predicted"/>
<dbReference type="InterPro" id="IPR032710">
    <property type="entry name" value="NTF2-like_dom_sf"/>
</dbReference>
<accession>A0A382YCH6</accession>
<organism evidence="1">
    <name type="scientific">marine metagenome</name>
    <dbReference type="NCBI Taxonomy" id="408172"/>
    <lineage>
        <taxon>unclassified sequences</taxon>
        <taxon>metagenomes</taxon>
        <taxon>ecological metagenomes</taxon>
    </lineage>
</organism>
<dbReference type="AlphaFoldDB" id="A0A382YCH6"/>
<evidence type="ECO:0008006" key="2">
    <source>
        <dbReference type="Google" id="ProtNLM"/>
    </source>
</evidence>
<protein>
    <recommendedName>
        <fullName evidence="2">SnoaL-like domain-containing protein</fullName>
    </recommendedName>
</protein>
<reference evidence="1" key="1">
    <citation type="submission" date="2018-05" db="EMBL/GenBank/DDBJ databases">
        <authorList>
            <person name="Lanie J.A."/>
            <person name="Ng W.-L."/>
            <person name="Kazmierczak K.M."/>
            <person name="Andrzejewski T.M."/>
            <person name="Davidsen T.M."/>
            <person name="Wayne K.J."/>
            <person name="Tettelin H."/>
            <person name="Glass J.I."/>
            <person name="Rusch D."/>
            <person name="Podicherti R."/>
            <person name="Tsui H.-C.T."/>
            <person name="Winkler M.E."/>
        </authorList>
    </citation>
    <scope>NUCLEOTIDE SEQUENCE</scope>
</reference>
<dbReference type="SUPFAM" id="SSF54427">
    <property type="entry name" value="NTF2-like"/>
    <property type="match status" value="1"/>
</dbReference>
<name>A0A382YCH6_9ZZZZ</name>
<evidence type="ECO:0000313" key="1">
    <source>
        <dbReference type="EMBL" id="SVD80934.1"/>
    </source>
</evidence>
<dbReference type="EMBL" id="UINC01174688">
    <property type="protein sequence ID" value="SVD80934.1"/>
    <property type="molecule type" value="Genomic_DNA"/>
</dbReference>
<gene>
    <name evidence="1" type="ORF">METZ01_LOCUS433788</name>
</gene>